<evidence type="ECO:0000256" key="2">
    <source>
        <dbReference type="ARBA" id="ARBA00022448"/>
    </source>
</evidence>
<comment type="function">
    <text evidence="9">Part of the tripartite ATP-independent periplasmic (TRAP) transport system.</text>
</comment>
<dbReference type="PANTHER" id="PTHR35011">
    <property type="entry name" value="2,3-DIKETO-L-GULONATE TRAP TRANSPORTER SMALL PERMEASE PROTEIN YIAM"/>
    <property type="match status" value="1"/>
</dbReference>
<evidence type="ECO:0000256" key="5">
    <source>
        <dbReference type="ARBA" id="ARBA00022692"/>
    </source>
</evidence>
<evidence type="ECO:0000256" key="7">
    <source>
        <dbReference type="ARBA" id="ARBA00023136"/>
    </source>
</evidence>
<dbReference type="RefSeq" id="WP_279964662.1">
    <property type="nucleotide sequence ID" value="NZ_CP122537.1"/>
</dbReference>
<evidence type="ECO:0000256" key="6">
    <source>
        <dbReference type="ARBA" id="ARBA00022989"/>
    </source>
</evidence>
<comment type="similarity">
    <text evidence="8 9">Belongs to the TRAP transporter small permease family.</text>
</comment>
<comment type="subcellular location">
    <subcellularLocation>
        <location evidence="1 9">Cell inner membrane</location>
        <topology evidence="1 9">Multi-pass membrane protein</topology>
    </subcellularLocation>
</comment>
<evidence type="ECO:0000256" key="9">
    <source>
        <dbReference type="RuleBase" id="RU369079"/>
    </source>
</evidence>
<protein>
    <recommendedName>
        <fullName evidence="9">TRAP transporter small permease protein</fullName>
    </recommendedName>
</protein>
<feature type="transmembrane region" description="Helical" evidence="9">
    <location>
        <begin position="12"/>
        <end position="33"/>
    </location>
</feature>
<accession>A0ABY8LBL1</accession>
<keyword evidence="7 9" id="KW-0472">Membrane</keyword>
<feature type="transmembrane region" description="Helical" evidence="9">
    <location>
        <begin position="134"/>
        <end position="157"/>
    </location>
</feature>
<keyword evidence="2 9" id="KW-0813">Transport</keyword>
<name>A0ABY8LBL1_9RHOB</name>
<sequence length="173" mass="18142">MARILDALYRAAAIAAAACIGAICLLIAAQVLLNAGSRIGLPLPTTIPSYADFAGFLLAGATFLALPWTLRTGGHVRVNLVTRLLPRSLRLAVELFVIALATGFVGFATGYAFLLVQESIAFGDVSPGIVPVPLWLPQLFMVTGLGLLTVSLIHSLFETWAAREPVLGGGEEA</sequence>
<feature type="transmembrane region" description="Helical" evidence="9">
    <location>
        <begin position="91"/>
        <end position="114"/>
    </location>
</feature>
<dbReference type="InterPro" id="IPR055348">
    <property type="entry name" value="DctQ"/>
</dbReference>
<evidence type="ECO:0000259" key="10">
    <source>
        <dbReference type="Pfam" id="PF04290"/>
    </source>
</evidence>
<keyword evidence="4 9" id="KW-0997">Cell inner membrane</keyword>
<dbReference type="Proteomes" id="UP001243420">
    <property type="component" value="Chromosome"/>
</dbReference>
<evidence type="ECO:0000256" key="8">
    <source>
        <dbReference type="ARBA" id="ARBA00038436"/>
    </source>
</evidence>
<dbReference type="Pfam" id="PF04290">
    <property type="entry name" value="DctQ"/>
    <property type="match status" value="1"/>
</dbReference>
<dbReference type="InterPro" id="IPR007387">
    <property type="entry name" value="TRAP_DctQ"/>
</dbReference>
<evidence type="ECO:0000256" key="4">
    <source>
        <dbReference type="ARBA" id="ARBA00022519"/>
    </source>
</evidence>
<feature type="domain" description="Tripartite ATP-independent periplasmic transporters DctQ component" evidence="10">
    <location>
        <begin position="38"/>
        <end position="160"/>
    </location>
</feature>
<reference evidence="11 12" key="1">
    <citation type="submission" date="2023-04" db="EMBL/GenBank/DDBJ databases">
        <title>Jannaschia ovalis sp. nov., a marine bacterium isolated from sea tidal flat.</title>
        <authorList>
            <person name="Kwon D.Y."/>
            <person name="Kim J.-J."/>
        </authorList>
    </citation>
    <scope>NUCLEOTIDE SEQUENCE [LARGE SCALE GENOMIC DNA]</scope>
    <source>
        <strain evidence="11 12">GRR-S6-38</strain>
    </source>
</reference>
<keyword evidence="3" id="KW-1003">Cell membrane</keyword>
<evidence type="ECO:0000313" key="12">
    <source>
        <dbReference type="Proteomes" id="UP001243420"/>
    </source>
</evidence>
<proteinExistence type="inferred from homology"/>
<keyword evidence="5 9" id="KW-0812">Transmembrane</keyword>
<dbReference type="PANTHER" id="PTHR35011:SF10">
    <property type="entry name" value="TRAP TRANSPORTER SMALL PERMEASE PROTEIN"/>
    <property type="match status" value="1"/>
</dbReference>
<feature type="transmembrane region" description="Helical" evidence="9">
    <location>
        <begin position="53"/>
        <end position="70"/>
    </location>
</feature>
<keyword evidence="12" id="KW-1185">Reference proteome</keyword>
<evidence type="ECO:0000313" key="11">
    <source>
        <dbReference type="EMBL" id="WGH78002.1"/>
    </source>
</evidence>
<evidence type="ECO:0000256" key="3">
    <source>
        <dbReference type="ARBA" id="ARBA00022475"/>
    </source>
</evidence>
<keyword evidence="6 9" id="KW-1133">Transmembrane helix</keyword>
<dbReference type="EMBL" id="CP122537">
    <property type="protein sequence ID" value="WGH78002.1"/>
    <property type="molecule type" value="Genomic_DNA"/>
</dbReference>
<gene>
    <name evidence="11" type="ORF">P8627_13325</name>
</gene>
<organism evidence="11 12">
    <name type="scientific">Jannaschia ovalis</name>
    <dbReference type="NCBI Taxonomy" id="3038773"/>
    <lineage>
        <taxon>Bacteria</taxon>
        <taxon>Pseudomonadati</taxon>
        <taxon>Pseudomonadota</taxon>
        <taxon>Alphaproteobacteria</taxon>
        <taxon>Rhodobacterales</taxon>
        <taxon>Roseobacteraceae</taxon>
        <taxon>Jannaschia</taxon>
    </lineage>
</organism>
<evidence type="ECO:0000256" key="1">
    <source>
        <dbReference type="ARBA" id="ARBA00004429"/>
    </source>
</evidence>
<comment type="subunit">
    <text evidence="9">The complex comprises the extracytoplasmic solute receptor protein and the two transmembrane proteins.</text>
</comment>